<accession>A0ABW5MUK8</accession>
<organism evidence="2 3">
    <name type="scientific">Croceitalea marina</name>
    <dbReference type="NCBI Taxonomy" id="1775166"/>
    <lineage>
        <taxon>Bacteria</taxon>
        <taxon>Pseudomonadati</taxon>
        <taxon>Bacteroidota</taxon>
        <taxon>Flavobacteriia</taxon>
        <taxon>Flavobacteriales</taxon>
        <taxon>Flavobacteriaceae</taxon>
        <taxon>Croceitalea</taxon>
    </lineage>
</organism>
<keyword evidence="3" id="KW-1185">Reference proteome</keyword>
<keyword evidence="1" id="KW-0732">Signal</keyword>
<feature type="signal peptide" evidence="1">
    <location>
        <begin position="1"/>
        <end position="28"/>
    </location>
</feature>
<protein>
    <recommendedName>
        <fullName evidence="4">Collagen-like protein</fullName>
    </recommendedName>
</protein>
<name>A0ABW5MUK8_9FLAO</name>
<evidence type="ECO:0000313" key="3">
    <source>
        <dbReference type="Proteomes" id="UP001597526"/>
    </source>
</evidence>
<feature type="chain" id="PRO_5045144028" description="Collagen-like protein" evidence="1">
    <location>
        <begin position="29"/>
        <end position="187"/>
    </location>
</feature>
<evidence type="ECO:0008006" key="4">
    <source>
        <dbReference type="Google" id="ProtNLM"/>
    </source>
</evidence>
<dbReference type="EMBL" id="JBHULB010000006">
    <property type="protein sequence ID" value="MFD2586021.1"/>
    <property type="molecule type" value="Genomic_DNA"/>
</dbReference>
<dbReference type="PROSITE" id="PS51257">
    <property type="entry name" value="PROKAR_LIPOPROTEIN"/>
    <property type="match status" value="1"/>
</dbReference>
<comment type="caution">
    <text evidence="2">The sequence shown here is derived from an EMBL/GenBank/DDBJ whole genome shotgun (WGS) entry which is preliminary data.</text>
</comment>
<reference evidence="3" key="1">
    <citation type="journal article" date="2019" name="Int. J. Syst. Evol. Microbiol.">
        <title>The Global Catalogue of Microorganisms (GCM) 10K type strain sequencing project: providing services to taxonomists for standard genome sequencing and annotation.</title>
        <authorList>
            <consortium name="The Broad Institute Genomics Platform"/>
            <consortium name="The Broad Institute Genome Sequencing Center for Infectious Disease"/>
            <person name="Wu L."/>
            <person name="Ma J."/>
        </authorList>
    </citation>
    <scope>NUCLEOTIDE SEQUENCE [LARGE SCALE GENOMIC DNA]</scope>
    <source>
        <strain evidence="3">KCTC 52368</strain>
    </source>
</reference>
<evidence type="ECO:0000313" key="2">
    <source>
        <dbReference type="EMBL" id="MFD2586021.1"/>
    </source>
</evidence>
<dbReference type="Gene3D" id="1.20.5.320">
    <property type="entry name" value="6-Phosphogluconate Dehydrogenase, domain 3"/>
    <property type="match status" value="1"/>
</dbReference>
<dbReference type="Proteomes" id="UP001597526">
    <property type="component" value="Unassembled WGS sequence"/>
</dbReference>
<proteinExistence type="predicted"/>
<gene>
    <name evidence="2" type="ORF">ACFSQJ_03720</name>
</gene>
<sequence length="187" mass="20445">MKNFHKTYYGLKHFFSVLLPLLAITACSDGDAGLEGLQGPQGEQGEAGEVGPTGTVDFFYSDWIPSELENPLPNGLSGFNIDSQQFTSLLKENGALFVYAQLTSKEVTPLPFENPLIGQAYNFSITDDDQLRILVVNIAEMGSTTPLIESVRYIIIPGTEQETGKAPAQDFSKMSYSEVAQYFGITD</sequence>
<dbReference type="RefSeq" id="WP_377765656.1">
    <property type="nucleotide sequence ID" value="NZ_JBHULB010000006.1"/>
</dbReference>
<evidence type="ECO:0000256" key="1">
    <source>
        <dbReference type="SAM" id="SignalP"/>
    </source>
</evidence>